<proteinExistence type="predicted"/>
<reference evidence="6 7" key="1">
    <citation type="journal article" date="2015" name="Genome Biol. Evol.">
        <title>Comparative Genomics of a Bacterivorous Green Alga Reveals Evolutionary Causalities and Consequences of Phago-Mixotrophic Mode of Nutrition.</title>
        <authorList>
            <person name="Burns J.A."/>
            <person name="Paasch A."/>
            <person name="Narechania A."/>
            <person name="Kim E."/>
        </authorList>
    </citation>
    <scope>NUCLEOTIDE SEQUENCE [LARGE SCALE GENOMIC DNA]</scope>
    <source>
        <strain evidence="6 7">PLY_AMNH</strain>
    </source>
</reference>
<accession>A0AAE0GIZ2</accession>
<dbReference type="GO" id="GO:0008270">
    <property type="term" value="F:zinc ion binding"/>
    <property type="evidence" value="ECO:0007669"/>
    <property type="project" value="UniProtKB-KW"/>
</dbReference>
<organism evidence="6 7">
    <name type="scientific">Cymbomonas tetramitiformis</name>
    <dbReference type="NCBI Taxonomy" id="36881"/>
    <lineage>
        <taxon>Eukaryota</taxon>
        <taxon>Viridiplantae</taxon>
        <taxon>Chlorophyta</taxon>
        <taxon>Pyramimonadophyceae</taxon>
        <taxon>Pyramimonadales</taxon>
        <taxon>Pyramimonadaceae</taxon>
        <taxon>Cymbomonas</taxon>
    </lineage>
</organism>
<name>A0AAE0GIZ2_9CHLO</name>
<dbReference type="Pfam" id="PF00628">
    <property type="entry name" value="PHD"/>
    <property type="match status" value="1"/>
</dbReference>
<gene>
    <name evidence="6" type="ORF">CYMTET_13190</name>
</gene>
<comment type="caution">
    <text evidence="6">The sequence shown here is derived from an EMBL/GenBank/DDBJ whole genome shotgun (WGS) entry which is preliminary data.</text>
</comment>
<keyword evidence="7" id="KW-1185">Reference proteome</keyword>
<protein>
    <recommendedName>
        <fullName evidence="5">PHD-type domain-containing protein</fullName>
    </recommendedName>
</protein>
<evidence type="ECO:0000259" key="5">
    <source>
        <dbReference type="Pfam" id="PF00628"/>
    </source>
</evidence>
<keyword evidence="2" id="KW-0863">Zinc-finger</keyword>
<sequence>MGANRGKQAVVKALVKKKEENVVKCVVRDCAVPKTIVPKIQCKTCQGYFHFACSSNEEVGVICKQCGPRPGKCVYCKKSASILTCGVCGGGFHPSCQRKFGTADCGLLTNQKNCGRKECEQRSECTASEVAEDATEATVKTLASIDAPRALAGLAKEAQSSRRKSLDWPTSALKTGDAGGLATAPPSPPPPAPDESCFICEKDDGRGVHRPECMAKRTVYPTSQAERDALNLAKHGAMLLEGALENSLPLLAVPSARPPPLVQAATPEGVRVGVEGPSGGAEQPAHAPAPTSTEVPAPDTAGLVVNAPSGGTAQPADAPAPTSTEVPAPKTAGVVPDAPSGSAEQPADTPAPALSMLSEFSASAPPPLEAATPEGVRGGGEEPSGGTEQPAHAPAPTSTEVPAPDTAGLVVNAPSGGTAQPADAPAPTSTEVPAPKTAGVVPDAPSGSAEQPAGGVEEPSGAAAQPADAPAPTSTEVPAPETAGVVPDAPLGSAEQPTNTPAQALPVGGHQRKPRWEDLDLPQRVHSYNKYINFRPRYVYGDGFGSDSPEGNGLTERVVRTMKFCFKKLALEKGLDYEWDEQLWPLVLSYNAARQESTGVAPFTMLFAQAAVVPPDLKRAPSIDFAVEVEDEKDARVKDLHQRAQVVRRLMVHAGCSLEVAQHRDTLHYEGRRGGGYEPSPHQFKVGDFVYIRQKPRSGMEVATKSAILKLVKIQRDGVVVLEDATKLRETSTVQSIAPCHLQVKDQYDCSAAVPSKHLACEVCRKTDGEAEMLLCDACNRGYHLWCLTPALDG</sequence>
<evidence type="ECO:0000313" key="7">
    <source>
        <dbReference type="Proteomes" id="UP001190700"/>
    </source>
</evidence>
<dbReference type="InterPro" id="IPR019787">
    <property type="entry name" value="Znf_PHD-finger"/>
</dbReference>
<keyword evidence="1" id="KW-0479">Metal-binding</keyword>
<evidence type="ECO:0000256" key="4">
    <source>
        <dbReference type="SAM" id="MobiDB-lite"/>
    </source>
</evidence>
<dbReference type="GO" id="GO:0003676">
    <property type="term" value="F:nucleic acid binding"/>
    <property type="evidence" value="ECO:0007669"/>
    <property type="project" value="InterPro"/>
</dbReference>
<dbReference type="Gene3D" id="2.30.30.1150">
    <property type="match status" value="1"/>
</dbReference>
<dbReference type="Gene3D" id="3.30.420.10">
    <property type="entry name" value="Ribonuclease H-like superfamily/Ribonuclease H"/>
    <property type="match status" value="1"/>
</dbReference>
<evidence type="ECO:0000313" key="6">
    <source>
        <dbReference type="EMBL" id="KAK3278906.1"/>
    </source>
</evidence>
<feature type="region of interest" description="Disordered" evidence="4">
    <location>
        <begin position="270"/>
        <end position="351"/>
    </location>
</feature>
<feature type="domain" description="PHD-type" evidence="5">
    <location>
        <begin position="761"/>
        <end position="793"/>
    </location>
</feature>
<keyword evidence="3" id="KW-0862">Zinc</keyword>
<feature type="compositionally biased region" description="Low complexity" evidence="4">
    <location>
        <begin position="462"/>
        <end position="472"/>
    </location>
</feature>
<dbReference type="EMBL" id="LGRX02005225">
    <property type="protein sequence ID" value="KAK3278906.1"/>
    <property type="molecule type" value="Genomic_DNA"/>
</dbReference>
<dbReference type="Proteomes" id="UP001190700">
    <property type="component" value="Unassembled WGS sequence"/>
</dbReference>
<feature type="region of interest" description="Disordered" evidence="4">
    <location>
        <begin position="363"/>
        <end position="516"/>
    </location>
</feature>
<evidence type="ECO:0000256" key="2">
    <source>
        <dbReference type="ARBA" id="ARBA00022771"/>
    </source>
</evidence>
<dbReference type="SUPFAM" id="SSF57903">
    <property type="entry name" value="FYVE/PHD zinc finger"/>
    <property type="match status" value="1"/>
</dbReference>
<feature type="region of interest" description="Disordered" evidence="4">
    <location>
        <begin position="156"/>
        <end position="194"/>
    </location>
</feature>
<dbReference type="AlphaFoldDB" id="A0AAE0GIZ2"/>
<dbReference type="InterPro" id="IPR036397">
    <property type="entry name" value="RNaseH_sf"/>
</dbReference>
<evidence type="ECO:0000256" key="1">
    <source>
        <dbReference type="ARBA" id="ARBA00022723"/>
    </source>
</evidence>
<dbReference type="InterPro" id="IPR011011">
    <property type="entry name" value="Znf_FYVE_PHD"/>
</dbReference>
<evidence type="ECO:0000256" key="3">
    <source>
        <dbReference type="ARBA" id="ARBA00022833"/>
    </source>
</evidence>